<feature type="domain" description="SusD-like N-terminal" evidence="6">
    <location>
        <begin position="82"/>
        <end position="222"/>
    </location>
</feature>
<dbReference type="InterPro" id="IPR011990">
    <property type="entry name" value="TPR-like_helical_dom_sf"/>
</dbReference>
<sequence>MKKIILIIAVLNLTLSSCEDFLTVNPQDATGADSYYVSEESLRANTASLYGFPWFDFHQALMWVAGDALAGDIYYTYDAGGQFYYNQVGAGNSFNGTGWEGLFRVVSYANSIINDMPSMANRNGIPENAINVALGEARFIRAVAYFFLTELWGEVPIIENSTALITSGNPQDIYVNKHTKSSIYRFICEDLEFAENHLPDKAFQPGRVTKWSAKGMLAKAYLTRAAYETSTKYYATAKTYAEDVIKNSGLTLWPDYTTLFDVEANNNSESLFAIQCMTGGYALGNARTVYWSRSSRIADDSWGGGVGPTLSLQSIYEDEKNNSRRKTVFMTQGDYYPNLNKANGGYTYQLTYRDPNNLDVTVENSNEVLANLKKYTIGKAADNGGKVGLNQDAGNNLYVLRLADVYMIYAEACIGTANFTNDATALGYINDVRRRSGIVDFPGSTITYEELLIERRKEFACEAINWYDIKRLYYKDHQAAFNYLANMKRDQIYRIDSTTDYWEDSTPTDRKYEIENDRKSYILSWQTVVAPDDPTSDRVNNIDFNDTSMFLQLPASVTTTAPVLNEPAVDYYANN</sequence>
<evidence type="ECO:0000256" key="2">
    <source>
        <dbReference type="ARBA" id="ARBA00022729"/>
    </source>
</evidence>
<dbReference type="EMBL" id="SNRY01000601">
    <property type="protein sequence ID" value="KAA6338625.1"/>
    <property type="molecule type" value="Genomic_DNA"/>
</dbReference>
<dbReference type="Pfam" id="PF07980">
    <property type="entry name" value="SusD_RagB"/>
    <property type="match status" value="1"/>
</dbReference>
<dbReference type="GO" id="GO:0009279">
    <property type="term" value="C:cell outer membrane"/>
    <property type="evidence" value="ECO:0007669"/>
    <property type="project" value="UniProtKB-SubCell"/>
</dbReference>
<evidence type="ECO:0000313" key="7">
    <source>
        <dbReference type="EMBL" id="KAA6338625.1"/>
    </source>
</evidence>
<protein>
    <submittedName>
        <fullName evidence="7">RagB/SusD family nutrient uptake outer membrane protein</fullName>
    </submittedName>
</protein>
<gene>
    <name evidence="7" type="ORF">EZS27_013388</name>
</gene>
<dbReference type="AlphaFoldDB" id="A0A5J4RZF9"/>
<dbReference type="Gene3D" id="1.25.40.390">
    <property type="match status" value="1"/>
</dbReference>
<dbReference type="InterPro" id="IPR012944">
    <property type="entry name" value="SusD_RagB_dom"/>
</dbReference>
<keyword evidence="2" id="KW-0732">Signal</keyword>
<keyword evidence="3" id="KW-0472">Membrane</keyword>
<keyword evidence="4" id="KW-0998">Cell outer membrane</keyword>
<dbReference type="Pfam" id="PF14322">
    <property type="entry name" value="SusD-like_3"/>
    <property type="match status" value="1"/>
</dbReference>
<evidence type="ECO:0000256" key="4">
    <source>
        <dbReference type="ARBA" id="ARBA00023237"/>
    </source>
</evidence>
<reference evidence="7" key="1">
    <citation type="submission" date="2019-03" db="EMBL/GenBank/DDBJ databases">
        <title>Single cell metagenomics reveals metabolic interactions within the superorganism composed of flagellate Streblomastix strix and complex community of Bacteroidetes bacteria on its surface.</title>
        <authorList>
            <person name="Treitli S.C."/>
            <person name="Kolisko M."/>
            <person name="Husnik F."/>
            <person name="Keeling P."/>
            <person name="Hampl V."/>
        </authorList>
    </citation>
    <scope>NUCLEOTIDE SEQUENCE</scope>
    <source>
        <strain evidence="7">STM</strain>
    </source>
</reference>
<comment type="subcellular location">
    <subcellularLocation>
        <location evidence="1">Cell outer membrane</location>
    </subcellularLocation>
</comment>
<proteinExistence type="predicted"/>
<dbReference type="SUPFAM" id="SSF48452">
    <property type="entry name" value="TPR-like"/>
    <property type="match status" value="1"/>
</dbReference>
<organism evidence="7">
    <name type="scientific">termite gut metagenome</name>
    <dbReference type="NCBI Taxonomy" id="433724"/>
    <lineage>
        <taxon>unclassified sequences</taxon>
        <taxon>metagenomes</taxon>
        <taxon>organismal metagenomes</taxon>
    </lineage>
</organism>
<accession>A0A5J4RZF9</accession>
<feature type="domain" description="RagB/SusD" evidence="5">
    <location>
        <begin position="308"/>
        <end position="512"/>
    </location>
</feature>
<comment type="caution">
    <text evidence="7">The sequence shown here is derived from an EMBL/GenBank/DDBJ whole genome shotgun (WGS) entry which is preliminary data.</text>
</comment>
<evidence type="ECO:0000256" key="1">
    <source>
        <dbReference type="ARBA" id="ARBA00004442"/>
    </source>
</evidence>
<name>A0A5J4RZF9_9ZZZZ</name>
<dbReference type="PROSITE" id="PS51257">
    <property type="entry name" value="PROKAR_LIPOPROTEIN"/>
    <property type="match status" value="1"/>
</dbReference>
<evidence type="ECO:0000259" key="6">
    <source>
        <dbReference type="Pfam" id="PF14322"/>
    </source>
</evidence>
<dbReference type="InterPro" id="IPR033985">
    <property type="entry name" value="SusD-like_N"/>
</dbReference>
<evidence type="ECO:0000256" key="3">
    <source>
        <dbReference type="ARBA" id="ARBA00023136"/>
    </source>
</evidence>
<evidence type="ECO:0000259" key="5">
    <source>
        <dbReference type="Pfam" id="PF07980"/>
    </source>
</evidence>